<dbReference type="SMART" id="SM00369">
    <property type="entry name" value="LRR_TYP"/>
    <property type="match status" value="3"/>
</dbReference>
<keyword evidence="5" id="KW-1185">Reference proteome</keyword>
<evidence type="ECO:0000256" key="3">
    <source>
        <dbReference type="SAM" id="MobiDB-lite"/>
    </source>
</evidence>
<name>A0A6A4X083_AMPAM</name>
<feature type="compositionally biased region" description="Basic and acidic residues" evidence="3">
    <location>
        <begin position="320"/>
        <end position="332"/>
    </location>
</feature>
<dbReference type="SUPFAM" id="SSF52058">
    <property type="entry name" value="L domain-like"/>
    <property type="match status" value="1"/>
</dbReference>
<protein>
    <submittedName>
        <fullName evidence="4">CCR4-NOT transcription complex subunit 6</fullName>
    </submittedName>
</protein>
<reference evidence="4 5" key="1">
    <citation type="submission" date="2019-07" db="EMBL/GenBank/DDBJ databases">
        <title>Draft genome assembly of a fouling barnacle, Amphibalanus amphitrite (Darwin, 1854): The first reference genome for Thecostraca.</title>
        <authorList>
            <person name="Kim W."/>
        </authorList>
    </citation>
    <scope>NUCLEOTIDE SEQUENCE [LARGE SCALE GENOMIC DNA]</scope>
    <source>
        <strain evidence="4">SNU_AA5</strain>
        <tissue evidence="4">Soma without cirri and trophi</tissue>
    </source>
</reference>
<dbReference type="Gene3D" id="3.80.10.10">
    <property type="entry name" value="Ribonuclease Inhibitor"/>
    <property type="match status" value="1"/>
</dbReference>
<dbReference type="Pfam" id="PF13855">
    <property type="entry name" value="LRR_8"/>
    <property type="match status" value="1"/>
</dbReference>
<comment type="caution">
    <text evidence="4">The sequence shown here is derived from an EMBL/GenBank/DDBJ whole genome shotgun (WGS) entry which is preliminary data.</text>
</comment>
<sequence>MIRGNNGKEKQEKACGRRTPTFMSQEDIAAGRKSHWQELEITGMVRNISPSVWRLKHLTALYMSENSLVCLPAEIVNLTQLTYLDLSNNKLRQIPAELGDLVNMRELHLNHNLLRLLPYELGKLFNLQVLGLKGNPLAADILSVYQEANGTQRLLTMMLNSLEGKLPTTTLGKFACAEEPTSSESEVAADGSSGSDPAELSQVIPRIIKPRKRRKKEKKPKIPRMAAAAEERSGAVVPAGRWERRPSSLGTDTQSSSESALSAFGSEWYLPGEQLDALCAELTAFRLRRQLTPPELALTPPDSPGAAAASWRQLGGLRRSRSEPAQRAPLDDRRAFSCPSSLEFREAPPDIAVLRNKDRYDSYAAPLSHDTRRGVTAGDAAAQIYADLG</sequence>
<dbReference type="GO" id="GO:0005737">
    <property type="term" value="C:cytoplasm"/>
    <property type="evidence" value="ECO:0007669"/>
    <property type="project" value="TreeGrafter"/>
</dbReference>
<dbReference type="InterPro" id="IPR001611">
    <property type="entry name" value="Leu-rich_rpt"/>
</dbReference>
<evidence type="ECO:0000256" key="2">
    <source>
        <dbReference type="ARBA" id="ARBA00022737"/>
    </source>
</evidence>
<dbReference type="PANTHER" id="PTHR48051:SF1">
    <property type="entry name" value="RAS SUPPRESSOR PROTEIN 1"/>
    <property type="match status" value="1"/>
</dbReference>
<feature type="compositionally biased region" description="Basic residues" evidence="3">
    <location>
        <begin position="208"/>
        <end position="222"/>
    </location>
</feature>
<evidence type="ECO:0000313" key="4">
    <source>
        <dbReference type="EMBL" id="KAF0307721.1"/>
    </source>
</evidence>
<evidence type="ECO:0000313" key="5">
    <source>
        <dbReference type="Proteomes" id="UP000440578"/>
    </source>
</evidence>
<dbReference type="AlphaFoldDB" id="A0A6A4X083"/>
<feature type="region of interest" description="Disordered" evidence="3">
    <location>
        <begin position="295"/>
        <end position="332"/>
    </location>
</feature>
<organism evidence="4 5">
    <name type="scientific">Amphibalanus amphitrite</name>
    <name type="common">Striped barnacle</name>
    <name type="synonym">Balanus amphitrite</name>
    <dbReference type="NCBI Taxonomy" id="1232801"/>
    <lineage>
        <taxon>Eukaryota</taxon>
        <taxon>Metazoa</taxon>
        <taxon>Ecdysozoa</taxon>
        <taxon>Arthropoda</taxon>
        <taxon>Crustacea</taxon>
        <taxon>Multicrustacea</taxon>
        <taxon>Cirripedia</taxon>
        <taxon>Thoracica</taxon>
        <taxon>Thoracicalcarea</taxon>
        <taxon>Balanomorpha</taxon>
        <taxon>Balanoidea</taxon>
        <taxon>Balanidae</taxon>
        <taxon>Amphibalaninae</taxon>
        <taxon>Amphibalanus</taxon>
    </lineage>
</organism>
<gene>
    <name evidence="4" type="primary">CNOT6_0</name>
    <name evidence="4" type="ORF">FJT64_002247</name>
</gene>
<dbReference type="InterPro" id="IPR032675">
    <property type="entry name" value="LRR_dom_sf"/>
</dbReference>
<evidence type="ECO:0000256" key="1">
    <source>
        <dbReference type="ARBA" id="ARBA00022614"/>
    </source>
</evidence>
<dbReference type="Proteomes" id="UP000440578">
    <property type="component" value="Unassembled WGS sequence"/>
</dbReference>
<dbReference type="InterPro" id="IPR003591">
    <property type="entry name" value="Leu-rich_rpt_typical-subtyp"/>
</dbReference>
<accession>A0A6A4X083</accession>
<keyword evidence="1" id="KW-0433">Leucine-rich repeat</keyword>
<feature type="region of interest" description="Disordered" evidence="3">
    <location>
        <begin position="177"/>
        <end position="257"/>
    </location>
</feature>
<dbReference type="InterPro" id="IPR050216">
    <property type="entry name" value="LRR_domain-containing"/>
</dbReference>
<dbReference type="PANTHER" id="PTHR48051">
    <property type="match status" value="1"/>
</dbReference>
<dbReference type="EMBL" id="VIIS01000547">
    <property type="protein sequence ID" value="KAF0307721.1"/>
    <property type="molecule type" value="Genomic_DNA"/>
</dbReference>
<dbReference type="OrthoDB" id="428734at2759"/>
<keyword evidence="2" id="KW-0677">Repeat</keyword>
<dbReference type="PROSITE" id="PS51450">
    <property type="entry name" value="LRR"/>
    <property type="match status" value="1"/>
</dbReference>
<proteinExistence type="predicted"/>